<dbReference type="RefSeq" id="WP_013379848.1">
    <property type="nucleotide sequence ID" value="NZ_JANFYW010000001.1"/>
</dbReference>
<dbReference type="AlphaFoldDB" id="A0AB74EWW0"/>
<accession>A0AB74EWW0</accession>
<gene>
    <name evidence="1" type="ORF">SAMN04515649_103282</name>
</gene>
<dbReference type="EMBL" id="FRBP01000003">
    <property type="protein sequence ID" value="SHL23830.1"/>
    <property type="molecule type" value="Genomic_DNA"/>
</dbReference>
<organism evidence="1 2">
    <name type="scientific">Eubacterium callanderi</name>
    <dbReference type="NCBI Taxonomy" id="53442"/>
    <lineage>
        <taxon>Bacteria</taxon>
        <taxon>Bacillati</taxon>
        <taxon>Bacillota</taxon>
        <taxon>Clostridia</taxon>
        <taxon>Eubacteriales</taxon>
        <taxon>Eubacteriaceae</taxon>
        <taxon>Eubacterium</taxon>
    </lineage>
</organism>
<proteinExistence type="predicted"/>
<evidence type="ECO:0000313" key="1">
    <source>
        <dbReference type="EMBL" id="SHL23830.1"/>
    </source>
</evidence>
<comment type="caution">
    <text evidence="1">The sequence shown here is derived from an EMBL/GenBank/DDBJ whole genome shotgun (WGS) entry which is preliminary data.</text>
</comment>
<dbReference type="Proteomes" id="UP000184012">
    <property type="component" value="Unassembled WGS sequence"/>
</dbReference>
<name>A0AB74EWW0_9FIRM</name>
<reference evidence="1 2" key="1">
    <citation type="submission" date="2016-11" db="EMBL/GenBank/DDBJ databases">
        <authorList>
            <person name="Varghese N."/>
            <person name="Submissions S."/>
        </authorList>
    </citation>
    <scope>NUCLEOTIDE SEQUENCE [LARGE SCALE GENOMIC DNA]</scope>
    <source>
        <strain evidence="1 2">FD</strain>
    </source>
</reference>
<sequence length="121" mass="14247">MDFGSENVKPKLCNFFTVLKSEVKRILNELSTAPYLSNKTTSEIIYLTGRNFTEHGASGTRGERNMHYDYDKNYLQINNVNILLELIARYVIELLNPELKNVAESRTLFYKDKYKRFLEKR</sequence>
<evidence type="ECO:0008006" key="3">
    <source>
        <dbReference type="Google" id="ProtNLM"/>
    </source>
</evidence>
<protein>
    <recommendedName>
        <fullName evidence="3">ApeA N-terminal domain-containing protein</fullName>
    </recommendedName>
</protein>
<evidence type="ECO:0000313" key="2">
    <source>
        <dbReference type="Proteomes" id="UP000184012"/>
    </source>
</evidence>